<keyword evidence="2" id="KW-1185">Reference proteome</keyword>
<organism evidence="1 2">
    <name type="scientific">Calidifontibacillus erzurumensis</name>
    <dbReference type="NCBI Taxonomy" id="2741433"/>
    <lineage>
        <taxon>Bacteria</taxon>
        <taxon>Bacillati</taxon>
        <taxon>Bacillota</taxon>
        <taxon>Bacilli</taxon>
        <taxon>Bacillales</taxon>
        <taxon>Bacillaceae</taxon>
        <taxon>Calidifontibacillus/Schinkia group</taxon>
        <taxon>Calidifontibacillus</taxon>
    </lineage>
</organism>
<dbReference type="SUPFAM" id="SSF81301">
    <property type="entry name" value="Nucleotidyltransferase"/>
    <property type="match status" value="1"/>
</dbReference>
<comment type="caution">
    <text evidence="1">The sequence shown here is derived from an EMBL/GenBank/DDBJ whole genome shotgun (WGS) entry which is preliminary data.</text>
</comment>
<name>A0A8J8GFH3_9BACI</name>
<accession>A0A8J8GFH3</accession>
<dbReference type="InterPro" id="IPR043519">
    <property type="entry name" value="NT_sf"/>
</dbReference>
<evidence type="ECO:0000313" key="2">
    <source>
        <dbReference type="Proteomes" id="UP000625804"/>
    </source>
</evidence>
<protein>
    <submittedName>
        <fullName evidence="1">Uncharacterized protein</fullName>
    </submittedName>
</protein>
<dbReference type="AlphaFoldDB" id="A0A8J8GFH3"/>
<dbReference type="Proteomes" id="UP000625804">
    <property type="component" value="Unassembled WGS sequence"/>
</dbReference>
<proteinExistence type="predicted"/>
<gene>
    <name evidence="1" type="ORF">HR057_10495</name>
</gene>
<evidence type="ECO:0000313" key="1">
    <source>
        <dbReference type="EMBL" id="NSL52181.1"/>
    </source>
</evidence>
<sequence length="188" mass="21839">MSLIEKAKEQLQELQSATQFEKMLKVTAILTSLLEEKNLHPIIVGGLAVEIYTRSDYTTADIDLIISDREAVNDILLELGFVKEGRHWYHERLLVSIEIPSDILEDADDEKVIELYLEDGYKVFVIGIEDIILDRLRACVHWKSSSDCEWGKRLLLLHFDRLDINYMVKRAKVDKTITVLEEWLHSLK</sequence>
<dbReference type="EMBL" id="JABTTE010000013">
    <property type="protein sequence ID" value="NSL52181.1"/>
    <property type="molecule type" value="Genomic_DNA"/>
</dbReference>
<dbReference type="RefSeq" id="WP_173731387.1">
    <property type="nucleotide sequence ID" value="NZ_JABTTE010000013.1"/>
</dbReference>
<reference evidence="1" key="1">
    <citation type="submission" date="2020-06" db="EMBL/GenBank/DDBJ databases">
        <title>A novel thermopfilic bacterium from Erzurum, Turkey.</title>
        <authorList>
            <person name="Adiguzel A."/>
            <person name="Ay H."/>
            <person name="Baltaci M.O."/>
        </authorList>
    </citation>
    <scope>NUCLEOTIDE SEQUENCE</scope>
    <source>
        <strain evidence="1">P2</strain>
    </source>
</reference>